<proteinExistence type="predicted"/>
<organism evidence="1">
    <name type="scientific">Clostridium perfringens</name>
    <dbReference type="NCBI Taxonomy" id="1502"/>
    <lineage>
        <taxon>Bacteria</taxon>
        <taxon>Bacillati</taxon>
        <taxon>Bacillota</taxon>
        <taxon>Clostridia</taxon>
        <taxon>Eubacteriales</taxon>
        <taxon>Clostridiaceae</taxon>
        <taxon>Clostridium</taxon>
    </lineage>
</organism>
<evidence type="ECO:0000313" key="1">
    <source>
        <dbReference type="EMBL" id="AKF16663.1"/>
    </source>
</evidence>
<keyword evidence="1" id="KW-0614">Plasmid</keyword>
<sequence length="217" mass="23142">MSKVQLTTSPCLFTVNSFVSFVNSYPSGAFNSEISYFPASKSSSFPSFLEVKVISLPLSKPSVQTNFISAPSKPSPVLESTFLNISLPVVLESLTSHLTTWPSFVISNFPTSLLSSYPFGACVSTNSYFPAFKVNSCSLSVDTNSNDFPLSKPSVQVIFILAPGTSLPVATSTFLISNLPVVALSVKSNLVTSSALTSTFTGFTRLYPLGALTSLRT</sequence>
<geneLocation type="plasmid" evidence="1">
    <name>pCP718netF</name>
</geneLocation>
<reference evidence="1" key="1">
    <citation type="journal article" date="2015" name="PLoS ONE">
        <title>A Novel Pore-Forming Toxin in Type A Clostridium perfringens Is Associated with Both Fatal Canine Hemorrhagic Gastroenteritis and Fatal Foal Necrotizing Enterocolitis.</title>
        <authorList>
            <person name="Gohari I.M."/>
            <person name="Parreira V.R."/>
            <person name="Nowell V.J."/>
            <person name="Nicholson V.M."/>
            <person name="Oliphant K."/>
            <person name="Prescott J.F."/>
        </authorList>
    </citation>
    <scope>NUCLEOTIDE SEQUENCE</scope>
    <source>
        <strain evidence="1">JP718</strain>
        <plasmid evidence="1">pCP718netF</plasmid>
    </source>
</reference>
<dbReference type="AlphaFoldDB" id="A0A0N7BVN9"/>
<name>A0A0N7BVN9_CLOPF</name>
<protein>
    <submittedName>
        <fullName evidence="1">Uncharacterized protein</fullName>
    </submittedName>
</protein>
<dbReference type="EMBL" id="KP739975">
    <property type="protein sequence ID" value="AKF16663.1"/>
    <property type="molecule type" value="Genomic_DNA"/>
</dbReference>
<accession>A0A0N7BVN9</accession>